<name>A0A8H4ANZ9_GIGMA</name>
<evidence type="ECO:0000256" key="1">
    <source>
        <dbReference type="SAM" id="MobiDB-lite"/>
    </source>
</evidence>
<keyword evidence="3" id="KW-1185">Reference proteome</keyword>
<sequence length="373" mass="42960">MDDENDNKISYVKKDNNLSFSYEDDYNTLQRGELGLSYSYLVGNLNYNGSSIVSSIDFYFKGIEQARHIEMGGRTIINQNNVHKLIEKHSKINFKEPKQIKIYFFKFQLPSNLSSSFHIADKSNNVIGQINYTLRATIHTTSKLHPRYSVEINCPLEQILFRNHITYIPVEGTHNDPRRKEPLFRYSFQIPEYLGLGETISVPIKITFINTEIKIVRIEIALKKVTEIRFEKDETSFKNKQKCCSALKAPSQITNNELCQKLSLLIPNNLHTNYSGIFINIHYRLCINFLLTGIDDTDSDFYKEKPVIVANIKGQNDFSISLNDRSSESDLYISRPHSTDRINENNDQELSVPGHKRSLSISRNSTSSNRGNQ</sequence>
<feature type="compositionally biased region" description="Low complexity" evidence="1">
    <location>
        <begin position="359"/>
        <end position="373"/>
    </location>
</feature>
<dbReference type="AlphaFoldDB" id="A0A8H4ANZ9"/>
<dbReference type="SUPFAM" id="SSF81296">
    <property type="entry name" value="E set domains"/>
    <property type="match status" value="1"/>
</dbReference>
<gene>
    <name evidence="2" type="ORF">F8M41_016876</name>
</gene>
<evidence type="ECO:0000313" key="3">
    <source>
        <dbReference type="Proteomes" id="UP000439903"/>
    </source>
</evidence>
<dbReference type="Proteomes" id="UP000439903">
    <property type="component" value="Unassembled WGS sequence"/>
</dbReference>
<reference evidence="2 3" key="1">
    <citation type="journal article" date="2019" name="Environ. Microbiol.">
        <title>At the nexus of three kingdoms: the genome of the mycorrhizal fungus Gigaspora margarita provides insights into plant, endobacterial and fungal interactions.</title>
        <authorList>
            <person name="Venice F."/>
            <person name="Ghignone S."/>
            <person name="Salvioli di Fossalunga A."/>
            <person name="Amselem J."/>
            <person name="Novero M."/>
            <person name="Xianan X."/>
            <person name="Sedzielewska Toro K."/>
            <person name="Morin E."/>
            <person name="Lipzen A."/>
            <person name="Grigoriev I.V."/>
            <person name="Henrissat B."/>
            <person name="Martin F.M."/>
            <person name="Bonfante P."/>
        </authorList>
    </citation>
    <scope>NUCLEOTIDE SEQUENCE [LARGE SCALE GENOMIC DNA]</scope>
    <source>
        <strain evidence="2 3">BEG34</strain>
    </source>
</reference>
<dbReference type="EMBL" id="WTPW01000375">
    <property type="protein sequence ID" value="KAF0517737.1"/>
    <property type="molecule type" value="Genomic_DNA"/>
</dbReference>
<feature type="region of interest" description="Disordered" evidence="1">
    <location>
        <begin position="335"/>
        <end position="373"/>
    </location>
</feature>
<comment type="caution">
    <text evidence="2">The sequence shown here is derived from an EMBL/GenBank/DDBJ whole genome shotgun (WGS) entry which is preliminary data.</text>
</comment>
<organism evidence="2 3">
    <name type="scientific">Gigaspora margarita</name>
    <dbReference type="NCBI Taxonomy" id="4874"/>
    <lineage>
        <taxon>Eukaryota</taxon>
        <taxon>Fungi</taxon>
        <taxon>Fungi incertae sedis</taxon>
        <taxon>Mucoromycota</taxon>
        <taxon>Glomeromycotina</taxon>
        <taxon>Glomeromycetes</taxon>
        <taxon>Diversisporales</taxon>
        <taxon>Gigasporaceae</taxon>
        <taxon>Gigaspora</taxon>
    </lineage>
</organism>
<dbReference type="InterPro" id="IPR014752">
    <property type="entry name" value="Arrestin-like_C"/>
</dbReference>
<accession>A0A8H4ANZ9</accession>
<protein>
    <submittedName>
        <fullName evidence="2">Arrestin domain-containing protein 2 isoform x2</fullName>
    </submittedName>
</protein>
<dbReference type="InterPro" id="IPR014756">
    <property type="entry name" value="Ig_E-set"/>
</dbReference>
<evidence type="ECO:0000313" key="2">
    <source>
        <dbReference type="EMBL" id="KAF0517737.1"/>
    </source>
</evidence>
<proteinExistence type="predicted"/>
<dbReference type="OrthoDB" id="2347952at2759"/>
<dbReference type="Gene3D" id="2.60.40.640">
    <property type="match status" value="1"/>
</dbReference>